<dbReference type="EMBL" id="LSDB01000008">
    <property type="protein sequence ID" value="KXB58614.1"/>
    <property type="molecule type" value="Genomic_DNA"/>
</dbReference>
<dbReference type="Gene3D" id="3.90.850.10">
    <property type="entry name" value="Fumarylacetoacetase-like, C-terminal domain"/>
    <property type="match status" value="1"/>
</dbReference>
<keyword evidence="2" id="KW-0479">Metal-binding</keyword>
<comment type="similarity">
    <text evidence="1">Belongs to the FAH family.</text>
</comment>
<evidence type="ECO:0000259" key="3">
    <source>
        <dbReference type="Pfam" id="PF01557"/>
    </source>
</evidence>
<evidence type="ECO:0000313" key="5">
    <source>
        <dbReference type="Proteomes" id="UP000070467"/>
    </source>
</evidence>
<dbReference type="RefSeq" id="WP_066129282.1">
    <property type="nucleotide sequence ID" value="NZ_KQ959861.1"/>
</dbReference>
<evidence type="ECO:0000256" key="2">
    <source>
        <dbReference type="ARBA" id="ARBA00022723"/>
    </source>
</evidence>
<keyword evidence="5" id="KW-1185">Reference proteome</keyword>
<organism evidence="4 5">
    <name type="scientific">Gemelliphila asaccharolytica</name>
    <dbReference type="NCBI Taxonomy" id="502393"/>
    <lineage>
        <taxon>Bacteria</taxon>
        <taxon>Bacillati</taxon>
        <taxon>Bacillota</taxon>
        <taxon>Bacilli</taxon>
        <taxon>Bacillales</taxon>
        <taxon>Gemellaceae</taxon>
        <taxon>Gemelliphila</taxon>
    </lineage>
</organism>
<evidence type="ECO:0000256" key="1">
    <source>
        <dbReference type="ARBA" id="ARBA00010211"/>
    </source>
</evidence>
<name>A0ABR5TMQ3_9BACL</name>
<gene>
    <name evidence="4" type="ORF">HMPREF1871_00380</name>
</gene>
<feature type="domain" description="Fumarylacetoacetase-like C-terminal" evidence="3">
    <location>
        <begin position="95"/>
        <end position="302"/>
    </location>
</feature>
<dbReference type="InterPro" id="IPR011234">
    <property type="entry name" value="Fumarylacetoacetase-like_C"/>
</dbReference>
<dbReference type="Proteomes" id="UP000070467">
    <property type="component" value="Unassembled WGS sequence"/>
</dbReference>
<dbReference type="PANTHER" id="PTHR11820:SF7">
    <property type="entry name" value="ACYLPYRUVASE FAHD1, MITOCHONDRIAL"/>
    <property type="match status" value="1"/>
</dbReference>
<dbReference type="InterPro" id="IPR036663">
    <property type="entry name" value="Fumarylacetoacetase_C_sf"/>
</dbReference>
<dbReference type="SUPFAM" id="SSF56529">
    <property type="entry name" value="FAH"/>
    <property type="match status" value="1"/>
</dbReference>
<dbReference type="Pfam" id="PF01557">
    <property type="entry name" value="FAA_hydrolase"/>
    <property type="match status" value="1"/>
</dbReference>
<reference evidence="4 5" key="1">
    <citation type="submission" date="2016-01" db="EMBL/GenBank/DDBJ databases">
        <authorList>
            <person name="Mitreva M."/>
            <person name="Pepin K.H."/>
            <person name="Mihindukulasuriya K.A."/>
            <person name="Fulton R."/>
            <person name="Fronick C."/>
            <person name="O'Laughlin M."/>
            <person name="Miner T."/>
            <person name="Herter B."/>
            <person name="Rosa B.A."/>
            <person name="Cordes M."/>
            <person name="Tomlinson C."/>
            <person name="Wollam A."/>
            <person name="Palsikar V.B."/>
            <person name="Mardis E.R."/>
            <person name="Wilson R.K."/>
        </authorList>
    </citation>
    <scope>NUCLEOTIDE SEQUENCE [LARGE SCALE GENOMIC DNA]</scope>
    <source>
        <strain evidence="4 5">KA00071</strain>
    </source>
</reference>
<comment type="caution">
    <text evidence="4">The sequence shown here is derived from an EMBL/GenBank/DDBJ whole genome shotgun (WGS) entry which is preliminary data.</text>
</comment>
<accession>A0ABR5TMQ3</accession>
<protein>
    <submittedName>
        <fullName evidence="4">FAH family protein</fullName>
    </submittedName>
</protein>
<proteinExistence type="inferred from homology"/>
<dbReference type="PANTHER" id="PTHR11820">
    <property type="entry name" value="ACYLPYRUVASE"/>
    <property type="match status" value="1"/>
</dbReference>
<sequence>MKFLSFKYKNVELYGVKVKKEEKVWNIIDIIKDFDDDDFIPSTLREAIEVYGIEFIEKIRLLISKVQKSKNSESYKISLSDIIWRAPIIRPPKNIFCVGHNYPSLIKEIKYDDIKTPKDIIIFTKVATSVAANNEIIPSHKELTSQLDYEGELAVVIAKKSKNILKPLALDYVFGYTIINDITAHDMQYKHGQFFLGKSLEKSAIIGPYLVTKDEFSSPESMNIITKVNGEIRQNSSTSEMLFRIDDLLTEISKVIPFEACDIIATGTPAGIGSTMNPPQFLKKGDEIKISIDGIGTLTNTIGD</sequence>
<evidence type="ECO:0000313" key="4">
    <source>
        <dbReference type="EMBL" id="KXB58614.1"/>
    </source>
</evidence>